<accession>A0ABT2RNN3</accession>
<evidence type="ECO:0000256" key="4">
    <source>
        <dbReference type="ARBA" id="ARBA00022679"/>
    </source>
</evidence>
<sequence length="501" mass="59582">MIKRIKNKVKRTFAEQRWLILREKTSVDEFKIFFESFSASSFQGNVYYIFKRYFDDVAFLDFTFVIAAKVKTSVITFLKSKNLYDGRVKVIEYLSEEYIKELYSSKYIFNNVTFPMDFVKKTEQVYVNTWHGTPLKYIGKRASEDALIVQNMQRDFLMCDYLLSPNPFTTEIYNKDFNVSGVVSNGIQEIGYPRNEIFYNEVYRKNEREKLGFGNKKVIFYMPTWRNANGKSIDFIQKMERLADKLGEQYLIYVKLHPLDTSDRSQMKKIQYIPENYEVYEFLQCCDILITDYSSVLFDFLNTKRPIVLYQFDREEYYKSRGVYKEIEQLIEIPIAMDIDTLAELVKKEVCSSERLKEIFCPYDAGEPIAKITKIVFDLPRRNQMPICNLVVIDEADADFEQWNVDDDGNKTWIFLIPKRKNLFFQKNEKIVETNFIVGSSCGQYTLKERLAMLLVKIFPYVHLRIITQKAYQREKCRMLGNMRVHRVYQKNAPEYLKNLK</sequence>
<evidence type="ECO:0000256" key="5">
    <source>
        <dbReference type="ARBA" id="ARBA00022944"/>
    </source>
</evidence>
<comment type="similarity">
    <text evidence="2">Belongs to the CDP-glycerol glycerophosphotransferase family.</text>
</comment>
<protein>
    <submittedName>
        <fullName evidence="7">CDP-glycerol glycerophosphotransferase family protein</fullName>
    </submittedName>
</protein>
<dbReference type="PANTHER" id="PTHR37316:SF3">
    <property type="entry name" value="TEICHOIC ACID GLYCEROL-PHOSPHATE TRANSFERASE"/>
    <property type="match status" value="1"/>
</dbReference>
<proteinExistence type="inferred from homology"/>
<dbReference type="RefSeq" id="WP_158370394.1">
    <property type="nucleotide sequence ID" value="NZ_JAOQJU010000011.1"/>
</dbReference>
<keyword evidence="6" id="KW-0472">Membrane</keyword>
<gene>
    <name evidence="7" type="ORF">OCV99_10420</name>
</gene>
<evidence type="ECO:0000256" key="1">
    <source>
        <dbReference type="ARBA" id="ARBA00004202"/>
    </source>
</evidence>
<keyword evidence="8" id="KW-1185">Reference proteome</keyword>
<evidence type="ECO:0000313" key="8">
    <source>
        <dbReference type="Proteomes" id="UP001652431"/>
    </source>
</evidence>
<reference evidence="7 8" key="1">
    <citation type="journal article" date="2021" name="ISME Commun">
        <title>Automated analysis of genomic sequences facilitates high-throughput and comprehensive description of bacteria.</title>
        <authorList>
            <person name="Hitch T.C.A."/>
        </authorList>
    </citation>
    <scope>NUCLEOTIDE SEQUENCE [LARGE SCALE GENOMIC DNA]</scope>
    <source>
        <strain evidence="7 8">Sanger_03</strain>
    </source>
</reference>
<evidence type="ECO:0000313" key="7">
    <source>
        <dbReference type="EMBL" id="MCU6686956.1"/>
    </source>
</evidence>
<comment type="subcellular location">
    <subcellularLocation>
        <location evidence="1">Cell membrane</location>
        <topology evidence="1">Peripheral membrane protein</topology>
    </subcellularLocation>
</comment>
<keyword evidence="3" id="KW-1003">Cell membrane</keyword>
<evidence type="ECO:0000256" key="3">
    <source>
        <dbReference type="ARBA" id="ARBA00022475"/>
    </source>
</evidence>
<evidence type="ECO:0000256" key="2">
    <source>
        <dbReference type="ARBA" id="ARBA00010488"/>
    </source>
</evidence>
<dbReference type="Gene3D" id="3.40.50.12580">
    <property type="match status" value="1"/>
</dbReference>
<keyword evidence="5" id="KW-0777">Teichoic acid biosynthesis</keyword>
<name>A0ABT2RNN3_9FIRM</name>
<dbReference type="InterPro" id="IPR043149">
    <property type="entry name" value="TagF_N"/>
</dbReference>
<keyword evidence="4" id="KW-0808">Transferase</keyword>
<dbReference type="SUPFAM" id="SSF53756">
    <property type="entry name" value="UDP-Glycosyltransferase/glycogen phosphorylase"/>
    <property type="match status" value="1"/>
</dbReference>
<dbReference type="PANTHER" id="PTHR37316">
    <property type="entry name" value="TEICHOIC ACID GLYCEROL-PHOSPHATE PRIMASE"/>
    <property type="match status" value="1"/>
</dbReference>
<dbReference type="InterPro" id="IPR051612">
    <property type="entry name" value="Teichoic_Acid_Biosynth"/>
</dbReference>
<dbReference type="Proteomes" id="UP001652431">
    <property type="component" value="Unassembled WGS sequence"/>
</dbReference>
<organism evidence="7 8">
    <name type="scientific">Dorea acetigenes</name>
    <dbReference type="NCBI Taxonomy" id="2981787"/>
    <lineage>
        <taxon>Bacteria</taxon>
        <taxon>Bacillati</taxon>
        <taxon>Bacillota</taxon>
        <taxon>Clostridia</taxon>
        <taxon>Lachnospirales</taxon>
        <taxon>Lachnospiraceae</taxon>
        <taxon>Dorea</taxon>
    </lineage>
</organism>
<comment type="caution">
    <text evidence="7">The sequence shown here is derived from an EMBL/GenBank/DDBJ whole genome shotgun (WGS) entry which is preliminary data.</text>
</comment>
<dbReference type="InterPro" id="IPR043148">
    <property type="entry name" value="TagF_C"/>
</dbReference>
<dbReference type="Pfam" id="PF04464">
    <property type="entry name" value="Glyphos_transf"/>
    <property type="match status" value="1"/>
</dbReference>
<dbReference type="EMBL" id="JAOQJU010000011">
    <property type="protein sequence ID" value="MCU6686956.1"/>
    <property type="molecule type" value="Genomic_DNA"/>
</dbReference>
<dbReference type="Gene3D" id="3.40.50.11820">
    <property type="match status" value="1"/>
</dbReference>
<dbReference type="InterPro" id="IPR007554">
    <property type="entry name" value="Glycerophosphate_synth"/>
</dbReference>
<evidence type="ECO:0000256" key="6">
    <source>
        <dbReference type="ARBA" id="ARBA00023136"/>
    </source>
</evidence>